<comment type="caution">
    <text evidence="3">The sequence shown here is derived from an EMBL/GenBank/DDBJ whole genome shotgun (WGS) entry which is preliminary data.</text>
</comment>
<dbReference type="PANTHER" id="PTHR40572:SF1">
    <property type="entry name" value="PROTEIN BAX"/>
    <property type="match status" value="1"/>
</dbReference>
<evidence type="ECO:0000313" key="3">
    <source>
        <dbReference type="EMBL" id="MCL1046158.1"/>
    </source>
</evidence>
<sequence>MTKNTYQKILFVVLLLASLFAINYWVKSPPSPIEQENNSYVVKSPSKSANTEPSSTLPSNTKPANAKPKPVINKSSQPPAKDISLNSLDELIELFNSLNYNTESWAAGVREVPRLTFESVSEKWQQTSNEIPVQLKKMVFFRLMAPLILISNENITIERETVNEASLNDEQLITIARKYRVISDPVETITEDQRQQLLKRVDIMPPSLVLAQAAEESGWATSRFTLEGNAFFGQWDFSGNGMIPKQQRKELGNYGLARFDTPQASVEGYMLNINTNAAYLKLRELRRDLRANNQPITGLELANTLDKYSERGQAYIDGIQQMIRFNKLEQVDEAYLSESAPLHLITANQ</sequence>
<evidence type="ECO:0000313" key="4">
    <source>
        <dbReference type="Proteomes" id="UP001202134"/>
    </source>
</evidence>
<dbReference type="InterPro" id="IPR053195">
    <property type="entry name" value="Bax-like"/>
</dbReference>
<organism evidence="3 4">
    <name type="scientific">Shewanella electrodiphila</name>
    <dbReference type="NCBI Taxonomy" id="934143"/>
    <lineage>
        <taxon>Bacteria</taxon>
        <taxon>Pseudomonadati</taxon>
        <taxon>Pseudomonadota</taxon>
        <taxon>Gammaproteobacteria</taxon>
        <taxon>Alteromonadales</taxon>
        <taxon>Shewanellaceae</taxon>
        <taxon>Shewanella</taxon>
    </lineage>
</organism>
<accession>A0ABT0KQM0</accession>
<proteinExistence type="predicted"/>
<dbReference type="Pfam" id="PF01832">
    <property type="entry name" value="Glucosaminidase"/>
    <property type="match status" value="1"/>
</dbReference>
<gene>
    <name evidence="3" type="ORF">L2737_12580</name>
</gene>
<feature type="region of interest" description="Disordered" evidence="1">
    <location>
        <begin position="34"/>
        <end position="80"/>
    </location>
</feature>
<dbReference type="Proteomes" id="UP001202134">
    <property type="component" value="Unassembled WGS sequence"/>
</dbReference>
<dbReference type="Gene3D" id="1.10.530.10">
    <property type="match status" value="1"/>
</dbReference>
<feature type="compositionally biased region" description="Polar residues" evidence="1">
    <location>
        <begin position="34"/>
        <end position="63"/>
    </location>
</feature>
<keyword evidence="4" id="KW-1185">Reference proteome</keyword>
<evidence type="ECO:0000259" key="2">
    <source>
        <dbReference type="Pfam" id="PF01832"/>
    </source>
</evidence>
<protein>
    <submittedName>
        <fullName evidence="3">Glucosaminidase domain-containing protein</fullName>
    </submittedName>
</protein>
<dbReference type="RefSeq" id="WP_248955937.1">
    <property type="nucleotide sequence ID" value="NZ_JAKIKU010000006.1"/>
</dbReference>
<reference evidence="3 4" key="1">
    <citation type="submission" date="2022-01" db="EMBL/GenBank/DDBJ databases">
        <title>Whole genome-based taxonomy of the Shewanellaceae.</title>
        <authorList>
            <person name="Martin-Rodriguez A.J."/>
        </authorList>
    </citation>
    <scope>NUCLEOTIDE SEQUENCE [LARGE SCALE GENOMIC DNA]</scope>
    <source>
        <strain evidence="3 4">DSM 24955</strain>
    </source>
</reference>
<feature type="domain" description="Mannosyl-glycoprotein endo-beta-N-acetylglucosamidase-like" evidence="2">
    <location>
        <begin position="195"/>
        <end position="324"/>
    </location>
</feature>
<evidence type="ECO:0000256" key="1">
    <source>
        <dbReference type="SAM" id="MobiDB-lite"/>
    </source>
</evidence>
<name>A0ABT0KQM0_9GAMM</name>
<dbReference type="PANTHER" id="PTHR40572">
    <property type="entry name" value="PROTEIN BAX"/>
    <property type="match status" value="1"/>
</dbReference>
<dbReference type="EMBL" id="JAKIKU010000006">
    <property type="protein sequence ID" value="MCL1046158.1"/>
    <property type="molecule type" value="Genomic_DNA"/>
</dbReference>
<dbReference type="InterPro" id="IPR002901">
    <property type="entry name" value="MGlyc_endo_b_GlcNAc-like_dom"/>
</dbReference>